<dbReference type="OrthoDB" id="5290748at2"/>
<reference evidence="3" key="1">
    <citation type="submission" date="2016-10" db="EMBL/GenBank/DDBJ databases">
        <authorList>
            <person name="Varghese N."/>
            <person name="Submissions S."/>
        </authorList>
    </citation>
    <scope>NUCLEOTIDE SEQUENCE [LARGE SCALE GENOMIC DNA]</scope>
    <source>
        <strain evidence="3">Jip14</strain>
    </source>
</reference>
<gene>
    <name evidence="2" type="ORF">SAMN05421740_10119</name>
</gene>
<dbReference type="EMBL" id="FNZR01000001">
    <property type="protein sequence ID" value="SEK17687.1"/>
    <property type="molecule type" value="Genomic_DNA"/>
</dbReference>
<proteinExistence type="predicted"/>
<evidence type="ECO:0000259" key="1">
    <source>
        <dbReference type="Pfam" id="PF13566"/>
    </source>
</evidence>
<dbReference type="InterPro" id="IPR023875">
    <property type="entry name" value="DNA_repair_put"/>
</dbReference>
<organism evidence="2 3">
    <name type="scientific">Parapedobacter koreensis</name>
    <dbReference type="NCBI Taxonomy" id="332977"/>
    <lineage>
        <taxon>Bacteria</taxon>
        <taxon>Pseudomonadati</taxon>
        <taxon>Bacteroidota</taxon>
        <taxon>Sphingobacteriia</taxon>
        <taxon>Sphingobacteriales</taxon>
        <taxon>Sphingobacteriaceae</taxon>
        <taxon>Parapedobacter</taxon>
    </lineage>
</organism>
<feature type="domain" description="DUF4130" evidence="1">
    <location>
        <begin position="85"/>
        <end position="253"/>
    </location>
</feature>
<keyword evidence="3" id="KW-1185">Reference proteome</keyword>
<sequence>MWVYLFDGTFIGLLTAVFERYDRKQHPVRIAPQQRYAPGLMDEPVAVVSDDTKARRVWQGLGKRLNTDWMSRLYAAFLGEQPEGFQHLFDLACYIINHGGDVIANYGNPHVLYVAQLHRKVHREKHRMEAFVRFQQLADGIFFALVEPDFNVLPLISRHFKNRYADQRWTIYDRRRDYGIHYDGSGVSEVTIDFIQHTGKHRGVLPADLLAEQEVLYQTLWQGYFKNATIPSRKNTTLHIRHVPRRYWKHLTEKAFLPLAL</sequence>
<accession>A0A1H7EX56</accession>
<dbReference type="RefSeq" id="WP_090601816.1">
    <property type="nucleotide sequence ID" value="NZ_FNZR01000001.1"/>
</dbReference>
<evidence type="ECO:0000313" key="2">
    <source>
        <dbReference type="EMBL" id="SEK17687.1"/>
    </source>
</evidence>
<dbReference type="Proteomes" id="UP000198916">
    <property type="component" value="Unassembled WGS sequence"/>
</dbReference>
<dbReference type="STRING" id="332977.SAMN05421740_10119"/>
<dbReference type="NCBIfam" id="TIGR03915">
    <property type="entry name" value="SAM_7_link_chp"/>
    <property type="match status" value="1"/>
</dbReference>
<evidence type="ECO:0000313" key="3">
    <source>
        <dbReference type="Proteomes" id="UP000198916"/>
    </source>
</evidence>
<dbReference type="Pfam" id="PF13566">
    <property type="entry name" value="DUF4130"/>
    <property type="match status" value="1"/>
</dbReference>
<protein>
    <submittedName>
        <fullName evidence="2">Probable DNA metabolism protein</fullName>
    </submittedName>
</protein>
<dbReference type="AlphaFoldDB" id="A0A1H7EX56"/>
<name>A0A1H7EX56_9SPHI</name>
<dbReference type="InterPro" id="IPR025404">
    <property type="entry name" value="DUF4130"/>
</dbReference>